<evidence type="ECO:0000313" key="2">
    <source>
        <dbReference type="EMBL" id="RPA77268.1"/>
    </source>
</evidence>
<evidence type="ECO:0000256" key="1">
    <source>
        <dbReference type="SAM" id="MobiDB-lite"/>
    </source>
</evidence>
<proteinExistence type="predicted"/>
<accession>A0A3N4HXN8</accession>
<evidence type="ECO:0000313" key="3">
    <source>
        <dbReference type="Proteomes" id="UP000275078"/>
    </source>
</evidence>
<feature type="region of interest" description="Disordered" evidence="1">
    <location>
        <begin position="50"/>
        <end position="81"/>
    </location>
</feature>
<dbReference type="Proteomes" id="UP000275078">
    <property type="component" value="Unassembled WGS sequence"/>
</dbReference>
<reference evidence="2 3" key="1">
    <citation type="journal article" date="2018" name="Nat. Ecol. Evol.">
        <title>Pezizomycetes genomes reveal the molecular basis of ectomycorrhizal truffle lifestyle.</title>
        <authorList>
            <person name="Murat C."/>
            <person name="Payen T."/>
            <person name="Noel B."/>
            <person name="Kuo A."/>
            <person name="Morin E."/>
            <person name="Chen J."/>
            <person name="Kohler A."/>
            <person name="Krizsan K."/>
            <person name="Balestrini R."/>
            <person name="Da Silva C."/>
            <person name="Montanini B."/>
            <person name="Hainaut M."/>
            <person name="Levati E."/>
            <person name="Barry K.W."/>
            <person name="Belfiori B."/>
            <person name="Cichocki N."/>
            <person name="Clum A."/>
            <person name="Dockter R.B."/>
            <person name="Fauchery L."/>
            <person name="Guy J."/>
            <person name="Iotti M."/>
            <person name="Le Tacon F."/>
            <person name="Lindquist E.A."/>
            <person name="Lipzen A."/>
            <person name="Malagnac F."/>
            <person name="Mello A."/>
            <person name="Molinier V."/>
            <person name="Miyauchi S."/>
            <person name="Poulain J."/>
            <person name="Riccioni C."/>
            <person name="Rubini A."/>
            <person name="Sitrit Y."/>
            <person name="Splivallo R."/>
            <person name="Traeger S."/>
            <person name="Wang M."/>
            <person name="Zifcakova L."/>
            <person name="Wipf D."/>
            <person name="Zambonelli A."/>
            <person name="Paolocci F."/>
            <person name="Nowrousian M."/>
            <person name="Ottonello S."/>
            <person name="Baldrian P."/>
            <person name="Spatafora J.W."/>
            <person name="Henrissat B."/>
            <person name="Nagy L.G."/>
            <person name="Aury J.M."/>
            <person name="Wincker P."/>
            <person name="Grigoriev I.V."/>
            <person name="Bonfante P."/>
            <person name="Martin F.M."/>
        </authorList>
    </citation>
    <scope>NUCLEOTIDE SEQUENCE [LARGE SCALE GENOMIC DNA]</scope>
    <source>
        <strain evidence="2 3">RN42</strain>
    </source>
</reference>
<keyword evidence="3" id="KW-1185">Reference proteome</keyword>
<gene>
    <name evidence="2" type="ORF">BJ508DRAFT_417185</name>
</gene>
<protein>
    <submittedName>
        <fullName evidence="2">Uncharacterized protein</fullName>
    </submittedName>
</protein>
<name>A0A3N4HXN8_ASCIM</name>
<dbReference type="EMBL" id="ML119729">
    <property type="protein sequence ID" value="RPA77268.1"/>
    <property type="molecule type" value="Genomic_DNA"/>
</dbReference>
<sequence length="313" mass="35643">MSALISDVHAIFMLTKSLRKRFKNGPAAYRQVCTALAELEGIIKKVESVVDSDPESGDGTGSVGKEETRAGKNAQQQQLPRWDSVVAVRSAHASPSLAGGTIPDGDRIIELDDDYDESRELRKKMRMRRRKHRDLSTGMGLSVELSMSTLAPVGRSFASLKRGRSVGKHQLHRHRLSIRHLRGTQRLATSRIRLYGRASPAWSRRRKRRPWHPSVSQSIRCRNTSRRFGTTSLLSASMSSLEWHSHKSEWRRALRQSTRQLLKSGKQRIVLKEGKTGCLICFLASSFRPERYRTWYLEHRGGLRLVMLSARDY</sequence>
<dbReference type="AlphaFoldDB" id="A0A3N4HXN8"/>
<organism evidence="2 3">
    <name type="scientific">Ascobolus immersus RN42</name>
    <dbReference type="NCBI Taxonomy" id="1160509"/>
    <lineage>
        <taxon>Eukaryota</taxon>
        <taxon>Fungi</taxon>
        <taxon>Dikarya</taxon>
        <taxon>Ascomycota</taxon>
        <taxon>Pezizomycotina</taxon>
        <taxon>Pezizomycetes</taxon>
        <taxon>Pezizales</taxon>
        <taxon>Ascobolaceae</taxon>
        <taxon>Ascobolus</taxon>
    </lineage>
</organism>